<accession>A0AAD5YD56</accession>
<proteinExistence type="predicted"/>
<keyword evidence="2" id="KW-1185">Reference proteome</keyword>
<dbReference type="Proteomes" id="UP001212997">
    <property type="component" value="Unassembled WGS sequence"/>
</dbReference>
<sequence>MTSKKTPLPFEESLRDLALLRASEIDFSSLVPSGSISTESDPNIGTSVAQSYEFVKEARAALKVHYRDDVEKQGARVEDVRSRLDDVLHGLVPEK</sequence>
<comment type="caution">
    <text evidence="1">The sequence shown here is derived from an EMBL/GenBank/DDBJ whole genome shotgun (WGS) entry which is preliminary data.</text>
</comment>
<dbReference type="AlphaFoldDB" id="A0AAD5YD56"/>
<dbReference type="EMBL" id="JANAWD010000289">
    <property type="protein sequence ID" value="KAJ3482083.1"/>
    <property type="molecule type" value="Genomic_DNA"/>
</dbReference>
<protein>
    <submittedName>
        <fullName evidence="1">Uncharacterized protein</fullName>
    </submittedName>
</protein>
<reference evidence="1" key="1">
    <citation type="submission" date="2022-07" db="EMBL/GenBank/DDBJ databases">
        <title>Genome Sequence of Physisporinus lineatus.</title>
        <authorList>
            <person name="Buettner E."/>
        </authorList>
    </citation>
    <scope>NUCLEOTIDE SEQUENCE</scope>
    <source>
        <strain evidence="1">VT162</strain>
    </source>
</reference>
<name>A0AAD5YD56_9APHY</name>
<evidence type="ECO:0000313" key="1">
    <source>
        <dbReference type="EMBL" id="KAJ3482083.1"/>
    </source>
</evidence>
<evidence type="ECO:0000313" key="2">
    <source>
        <dbReference type="Proteomes" id="UP001212997"/>
    </source>
</evidence>
<gene>
    <name evidence="1" type="ORF">NLI96_g7215</name>
</gene>
<organism evidence="1 2">
    <name type="scientific">Meripilus lineatus</name>
    <dbReference type="NCBI Taxonomy" id="2056292"/>
    <lineage>
        <taxon>Eukaryota</taxon>
        <taxon>Fungi</taxon>
        <taxon>Dikarya</taxon>
        <taxon>Basidiomycota</taxon>
        <taxon>Agaricomycotina</taxon>
        <taxon>Agaricomycetes</taxon>
        <taxon>Polyporales</taxon>
        <taxon>Meripilaceae</taxon>
        <taxon>Meripilus</taxon>
    </lineage>
</organism>